<keyword evidence="2" id="KW-1185">Reference proteome</keyword>
<reference evidence="1" key="1">
    <citation type="submission" date="2020-08" db="EMBL/GenBank/DDBJ databases">
        <title>Multicomponent nature underlies the extraordinary mechanical properties of spider dragline silk.</title>
        <authorList>
            <person name="Kono N."/>
            <person name="Nakamura H."/>
            <person name="Mori M."/>
            <person name="Yoshida Y."/>
            <person name="Ohtoshi R."/>
            <person name="Malay A.D."/>
            <person name="Moran D.A.P."/>
            <person name="Tomita M."/>
            <person name="Numata K."/>
            <person name="Arakawa K."/>
        </authorList>
    </citation>
    <scope>NUCLEOTIDE SEQUENCE</scope>
</reference>
<protein>
    <submittedName>
        <fullName evidence="1">Uncharacterized protein</fullName>
    </submittedName>
</protein>
<evidence type="ECO:0000313" key="1">
    <source>
        <dbReference type="EMBL" id="GFY11890.1"/>
    </source>
</evidence>
<accession>A0A8X6SI79</accession>
<dbReference type="AlphaFoldDB" id="A0A8X6SI79"/>
<sequence length="89" mass="9695">MGVEGWCLESTTEVKWGQETDFGGMCFLTPPLRTNFLAKGAYILTPARFITPINNRGASENFPARKQDNKKATTFALYLCAGSGPMSGN</sequence>
<dbReference type="EMBL" id="BMAU01021309">
    <property type="protein sequence ID" value="GFY11890.1"/>
    <property type="molecule type" value="Genomic_DNA"/>
</dbReference>
<evidence type="ECO:0000313" key="2">
    <source>
        <dbReference type="Proteomes" id="UP000887159"/>
    </source>
</evidence>
<name>A0A8X6SI79_TRICX</name>
<gene>
    <name evidence="1" type="ORF">TNCV_4973901</name>
</gene>
<comment type="caution">
    <text evidence="1">The sequence shown here is derived from an EMBL/GenBank/DDBJ whole genome shotgun (WGS) entry which is preliminary data.</text>
</comment>
<proteinExistence type="predicted"/>
<dbReference type="Proteomes" id="UP000887159">
    <property type="component" value="Unassembled WGS sequence"/>
</dbReference>
<organism evidence="1 2">
    <name type="scientific">Trichonephila clavipes</name>
    <name type="common">Golden silk orbweaver</name>
    <name type="synonym">Nephila clavipes</name>
    <dbReference type="NCBI Taxonomy" id="2585209"/>
    <lineage>
        <taxon>Eukaryota</taxon>
        <taxon>Metazoa</taxon>
        <taxon>Ecdysozoa</taxon>
        <taxon>Arthropoda</taxon>
        <taxon>Chelicerata</taxon>
        <taxon>Arachnida</taxon>
        <taxon>Araneae</taxon>
        <taxon>Araneomorphae</taxon>
        <taxon>Entelegynae</taxon>
        <taxon>Araneoidea</taxon>
        <taxon>Nephilidae</taxon>
        <taxon>Trichonephila</taxon>
    </lineage>
</organism>